<dbReference type="GO" id="GO:0005829">
    <property type="term" value="C:cytosol"/>
    <property type="evidence" value="ECO:0007669"/>
    <property type="project" value="TreeGrafter"/>
</dbReference>
<dbReference type="GO" id="GO:0070273">
    <property type="term" value="F:phosphatidylinositol-4-phosphate binding"/>
    <property type="evidence" value="ECO:0007669"/>
    <property type="project" value="InterPro"/>
</dbReference>
<evidence type="ECO:0000256" key="4">
    <source>
        <dbReference type="ARBA" id="ARBA00023136"/>
    </source>
</evidence>
<dbReference type="GO" id="GO:0007030">
    <property type="term" value="P:Golgi organization"/>
    <property type="evidence" value="ECO:0007669"/>
    <property type="project" value="TreeGrafter"/>
</dbReference>
<evidence type="ECO:0000256" key="3">
    <source>
        <dbReference type="ARBA" id="ARBA00023121"/>
    </source>
</evidence>
<name>A0A1H5DVN0_9ACTN</name>
<dbReference type="PANTHER" id="PTHR12704:SF2">
    <property type="entry name" value="GOLGI PHOSPHOPROTEIN 3 HOMOLOG SAURON"/>
    <property type="match status" value="1"/>
</dbReference>
<organism evidence="5 6">
    <name type="scientific">Jiangella alba</name>
    <dbReference type="NCBI Taxonomy" id="561176"/>
    <lineage>
        <taxon>Bacteria</taxon>
        <taxon>Bacillati</taxon>
        <taxon>Actinomycetota</taxon>
        <taxon>Actinomycetes</taxon>
        <taxon>Jiangellales</taxon>
        <taxon>Jiangellaceae</taxon>
        <taxon>Jiangella</taxon>
    </lineage>
</organism>
<reference evidence="6" key="1">
    <citation type="submission" date="2016-10" db="EMBL/GenBank/DDBJ databases">
        <authorList>
            <person name="Varghese N."/>
            <person name="Submissions S."/>
        </authorList>
    </citation>
    <scope>NUCLEOTIDE SEQUENCE [LARGE SCALE GENOMIC DNA]</scope>
    <source>
        <strain evidence="6">DSM 45237</strain>
    </source>
</reference>
<dbReference type="Pfam" id="PF05719">
    <property type="entry name" value="GPP34"/>
    <property type="match status" value="1"/>
</dbReference>
<dbReference type="Gene3D" id="1.10.3630.10">
    <property type="entry name" value="yeast vps74-n-term truncation variant domain like"/>
    <property type="match status" value="1"/>
</dbReference>
<proteinExistence type="predicted"/>
<dbReference type="STRING" id="561176.SAMN04488561_0536"/>
<evidence type="ECO:0000256" key="1">
    <source>
        <dbReference type="ARBA" id="ARBA00004255"/>
    </source>
</evidence>
<dbReference type="GO" id="GO:0043001">
    <property type="term" value="P:Golgi to plasma membrane protein transport"/>
    <property type="evidence" value="ECO:0007669"/>
    <property type="project" value="TreeGrafter"/>
</dbReference>
<evidence type="ECO:0000313" key="6">
    <source>
        <dbReference type="Proteomes" id="UP000181980"/>
    </source>
</evidence>
<evidence type="ECO:0000313" key="5">
    <source>
        <dbReference type="EMBL" id="SED82942.1"/>
    </source>
</evidence>
<sequence length="221" mass="23382">MDLLIVEDVMLLLLDDESGSPAGAGTLHYSLGGALLVDLALAGRIEVGRKGVTVVDGPPTGDPLLDDALAQVAEKRRGVHPLLFVLGQGLSERVVERLAERGLVRRETRKVLGLFRTTTWPAEDARHEAELRDQLKRVLVDGEQPDARAAAIISLLNAINVLYIVLDDLPWRAVAKRASEIQQGEWVSDPATQAVMTTNAAVIASAAAAASTAAATAAANS</sequence>
<accession>A0A1H5DVN0</accession>
<dbReference type="GO" id="GO:0012505">
    <property type="term" value="C:endomembrane system"/>
    <property type="evidence" value="ECO:0007669"/>
    <property type="project" value="UniProtKB-ARBA"/>
</dbReference>
<dbReference type="InterPro" id="IPR008628">
    <property type="entry name" value="GPP34-like"/>
</dbReference>
<keyword evidence="3" id="KW-0446">Lipid-binding</keyword>
<dbReference type="AlphaFoldDB" id="A0A1H5DVN0"/>
<comment type="subcellular location">
    <subcellularLocation>
        <location evidence="1">Golgi apparatus membrane</location>
        <topology evidence="1">Peripheral membrane protein</topology>
        <orientation evidence="1">Cytoplasmic side</orientation>
    </subcellularLocation>
</comment>
<gene>
    <name evidence="5" type="ORF">SAMN04488561_0536</name>
</gene>
<dbReference type="Proteomes" id="UP000181980">
    <property type="component" value="Unassembled WGS sequence"/>
</dbReference>
<protein>
    <submittedName>
        <fullName evidence="5">Golgi phosphoprotein 3 (GPP34)</fullName>
    </submittedName>
</protein>
<dbReference type="GO" id="GO:0048194">
    <property type="term" value="P:Golgi vesicle budding"/>
    <property type="evidence" value="ECO:0007669"/>
    <property type="project" value="TreeGrafter"/>
</dbReference>
<dbReference type="GO" id="GO:0006890">
    <property type="term" value="P:retrograde vesicle-mediated transport, Golgi to endoplasmic reticulum"/>
    <property type="evidence" value="ECO:0007669"/>
    <property type="project" value="TreeGrafter"/>
</dbReference>
<evidence type="ECO:0000256" key="2">
    <source>
        <dbReference type="ARBA" id="ARBA00023034"/>
    </source>
</evidence>
<dbReference type="RefSeq" id="WP_069114149.1">
    <property type="nucleotide sequence ID" value="NZ_FNUC01000002.1"/>
</dbReference>
<dbReference type="PANTHER" id="PTHR12704">
    <property type="entry name" value="TRANS-GOLGI PROTEIN GMX33"/>
    <property type="match status" value="1"/>
</dbReference>
<keyword evidence="6" id="KW-1185">Reference proteome</keyword>
<keyword evidence="2" id="KW-0333">Golgi apparatus</keyword>
<keyword evidence="4" id="KW-0472">Membrane</keyword>
<dbReference type="OrthoDB" id="4321663at2"/>
<dbReference type="InterPro" id="IPR038261">
    <property type="entry name" value="GPP34-like_sf"/>
</dbReference>
<dbReference type="EMBL" id="FNUC01000002">
    <property type="protein sequence ID" value="SED82942.1"/>
    <property type="molecule type" value="Genomic_DNA"/>
</dbReference>